<name>A0A8B8FD00_9HEMI</name>
<dbReference type="Proteomes" id="UP000694846">
    <property type="component" value="Unplaced"/>
</dbReference>
<keyword evidence="3" id="KW-0433">Leucine-rich repeat</keyword>
<evidence type="ECO:0000256" key="5">
    <source>
        <dbReference type="SAM" id="MobiDB-lite"/>
    </source>
</evidence>
<evidence type="ECO:0000313" key="7">
    <source>
        <dbReference type="RefSeq" id="XP_025408481.1"/>
    </source>
</evidence>
<sequence>MLPGIKRFVLKIVIIQRLIVSYYYYYNYPGSEVEEYKRRATVGHWVLVKDEPDADDRRDWVTAAGRLPTGSAFTVDSVTIVPGIGERFLDVSGRGFVHADGQHFAGDPFDRVTVVNADDNVLRLASFSTFKSVWRLSLRRNRLESVEPVDGDLANTLICLDVSENRLGPEDIYRLSTSKLKQLNVSANQLMAVPESITDYHCFLLLEHLDLSDNGLSSSKTFYVLSTLHNLQALDMSTNRITFIPYLITKQLLDSGRADGEEDAVGDYPNAEENVSSNSQEGGGQNVYHVQHIPFVSLKTINLTNNMIAQSSSVLPLVCWPSMTCITLTANAICLKKNLKTFKNLKSTMSVYGITIKR</sequence>
<dbReference type="PANTHER" id="PTHR22710:SF2">
    <property type="entry name" value="X-RAY RADIATION RESISTANCE-ASSOCIATED PROTEIN 1"/>
    <property type="match status" value="1"/>
</dbReference>
<reference evidence="7" key="1">
    <citation type="submission" date="2025-08" db="UniProtKB">
        <authorList>
            <consortium name="RefSeq"/>
        </authorList>
    </citation>
    <scope>IDENTIFICATION</scope>
    <source>
        <tissue evidence="7">Whole body</tissue>
    </source>
</reference>
<dbReference type="PRINTS" id="PR00019">
    <property type="entry name" value="LEURICHRPT"/>
</dbReference>
<dbReference type="InterPro" id="IPR001611">
    <property type="entry name" value="Leu-rich_rpt"/>
</dbReference>
<comment type="subcellular location">
    <subcellularLocation>
        <location evidence="1">Cytoplasm</location>
    </subcellularLocation>
</comment>
<dbReference type="GeneID" id="112682176"/>
<protein>
    <submittedName>
        <fullName evidence="7">Uncharacterized protein LOC112682176</fullName>
    </submittedName>
</protein>
<proteinExistence type="predicted"/>
<keyword evidence="4" id="KW-0677">Repeat</keyword>
<keyword evidence="6" id="KW-1185">Reference proteome</keyword>
<dbReference type="PROSITE" id="PS51450">
    <property type="entry name" value="LRR"/>
    <property type="match status" value="1"/>
</dbReference>
<evidence type="ECO:0000256" key="1">
    <source>
        <dbReference type="ARBA" id="ARBA00004496"/>
    </source>
</evidence>
<organism evidence="6 7">
    <name type="scientific">Sipha flava</name>
    <name type="common">yellow sugarcane aphid</name>
    <dbReference type="NCBI Taxonomy" id="143950"/>
    <lineage>
        <taxon>Eukaryota</taxon>
        <taxon>Metazoa</taxon>
        <taxon>Ecdysozoa</taxon>
        <taxon>Arthropoda</taxon>
        <taxon>Hexapoda</taxon>
        <taxon>Insecta</taxon>
        <taxon>Pterygota</taxon>
        <taxon>Neoptera</taxon>
        <taxon>Paraneoptera</taxon>
        <taxon>Hemiptera</taxon>
        <taxon>Sternorrhyncha</taxon>
        <taxon>Aphidomorpha</taxon>
        <taxon>Aphidoidea</taxon>
        <taxon>Aphididae</taxon>
        <taxon>Sipha</taxon>
    </lineage>
</organism>
<dbReference type="GO" id="GO:0005737">
    <property type="term" value="C:cytoplasm"/>
    <property type="evidence" value="ECO:0007669"/>
    <property type="project" value="UniProtKB-SubCell"/>
</dbReference>
<evidence type="ECO:0000313" key="6">
    <source>
        <dbReference type="Proteomes" id="UP000694846"/>
    </source>
</evidence>
<dbReference type="GO" id="GO:0005634">
    <property type="term" value="C:nucleus"/>
    <property type="evidence" value="ECO:0007669"/>
    <property type="project" value="TreeGrafter"/>
</dbReference>
<dbReference type="SUPFAM" id="SSF52047">
    <property type="entry name" value="RNI-like"/>
    <property type="match status" value="1"/>
</dbReference>
<dbReference type="Gene3D" id="3.80.10.10">
    <property type="entry name" value="Ribonuclease Inhibitor"/>
    <property type="match status" value="1"/>
</dbReference>
<evidence type="ECO:0000256" key="3">
    <source>
        <dbReference type="ARBA" id="ARBA00022614"/>
    </source>
</evidence>
<dbReference type="Pfam" id="PF00560">
    <property type="entry name" value="LRR_1"/>
    <property type="match status" value="1"/>
</dbReference>
<accession>A0A8B8FD00</accession>
<dbReference type="AlphaFoldDB" id="A0A8B8FD00"/>
<evidence type="ECO:0000256" key="2">
    <source>
        <dbReference type="ARBA" id="ARBA00022490"/>
    </source>
</evidence>
<dbReference type="PANTHER" id="PTHR22710">
    <property type="entry name" value="X-RAY RADIATION RESISTANCE ASSOCIATED PROTEIN 1 XRRA1"/>
    <property type="match status" value="1"/>
</dbReference>
<gene>
    <name evidence="7" type="primary">LOC112682176</name>
</gene>
<feature type="region of interest" description="Disordered" evidence="5">
    <location>
        <begin position="259"/>
        <end position="283"/>
    </location>
</feature>
<dbReference type="OrthoDB" id="1687175at2759"/>
<dbReference type="InterPro" id="IPR032675">
    <property type="entry name" value="LRR_dom_sf"/>
</dbReference>
<keyword evidence="2" id="KW-0963">Cytoplasm</keyword>
<evidence type="ECO:0000256" key="4">
    <source>
        <dbReference type="ARBA" id="ARBA00022737"/>
    </source>
</evidence>
<dbReference type="RefSeq" id="XP_025408481.1">
    <property type="nucleotide sequence ID" value="XM_025552696.1"/>
</dbReference>